<evidence type="ECO:0000259" key="1">
    <source>
        <dbReference type="Pfam" id="PF25019"/>
    </source>
</evidence>
<sequence>WGKETEDTLNERNVLDMLQPSANLKILSIGLYGGTHFPSWLGDPSFFNMVSLYIDECVNRTTLPPLGQLPSLKDLQIGRMTILETIGPQFYGMAAGGSNSSFQPFQSLENLFFLSMGNWKE</sequence>
<comment type="caution">
    <text evidence="2">The sequence shown here is derived from an EMBL/GenBank/DDBJ whole genome shotgun (WGS) entry which is preliminary data.</text>
</comment>
<dbReference type="InterPro" id="IPR032675">
    <property type="entry name" value="LRR_dom_sf"/>
</dbReference>
<organism evidence="2 3">
    <name type="scientific">Pisum sativum</name>
    <name type="common">Garden pea</name>
    <name type="synonym">Lathyrus oleraceus</name>
    <dbReference type="NCBI Taxonomy" id="3888"/>
    <lineage>
        <taxon>Eukaryota</taxon>
        <taxon>Viridiplantae</taxon>
        <taxon>Streptophyta</taxon>
        <taxon>Embryophyta</taxon>
        <taxon>Tracheophyta</taxon>
        <taxon>Spermatophyta</taxon>
        <taxon>Magnoliopsida</taxon>
        <taxon>eudicotyledons</taxon>
        <taxon>Gunneridae</taxon>
        <taxon>Pentapetalae</taxon>
        <taxon>rosids</taxon>
        <taxon>fabids</taxon>
        <taxon>Fabales</taxon>
        <taxon>Fabaceae</taxon>
        <taxon>Papilionoideae</taxon>
        <taxon>50 kb inversion clade</taxon>
        <taxon>NPAAA clade</taxon>
        <taxon>Hologalegina</taxon>
        <taxon>IRL clade</taxon>
        <taxon>Fabeae</taxon>
        <taxon>Lathyrus</taxon>
    </lineage>
</organism>
<evidence type="ECO:0000313" key="2">
    <source>
        <dbReference type="EMBL" id="KAI5410570.1"/>
    </source>
</evidence>
<reference evidence="2 3" key="1">
    <citation type="journal article" date="2022" name="Nat. Genet.">
        <title>Improved pea reference genome and pan-genome highlight genomic features and evolutionary characteristics.</title>
        <authorList>
            <person name="Yang T."/>
            <person name="Liu R."/>
            <person name="Luo Y."/>
            <person name="Hu S."/>
            <person name="Wang D."/>
            <person name="Wang C."/>
            <person name="Pandey M.K."/>
            <person name="Ge S."/>
            <person name="Xu Q."/>
            <person name="Li N."/>
            <person name="Li G."/>
            <person name="Huang Y."/>
            <person name="Saxena R.K."/>
            <person name="Ji Y."/>
            <person name="Li M."/>
            <person name="Yan X."/>
            <person name="He Y."/>
            <person name="Liu Y."/>
            <person name="Wang X."/>
            <person name="Xiang C."/>
            <person name="Varshney R.K."/>
            <person name="Ding H."/>
            <person name="Gao S."/>
            <person name="Zong X."/>
        </authorList>
    </citation>
    <scope>NUCLEOTIDE SEQUENCE [LARGE SCALE GENOMIC DNA]</scope>
    <source>
        <strain evidence="2 3">cv. Zhongwan 6</strain>
    </source>
</reference>
<dbReference type="EMBL" id="JAMSHJ010000005">
    <property type="protein sequence ID" value="KAI5410570.1"/>
    <property type="molecule type" value="Genomic_DNA"/>
</dbReference>
<keyword evidence="3" id="KW-1185">Reference proteome</keyword>
<dbReference type="Proteomes" id="UP001058974">
    <property type="component" value="Chromosome 5"/>
</dbReference>
<feature type="non-terminal residue" evidence="2">
    <location>
        <position position="1"/>
    </location>
</feature>
<dbReference type="PANTHER" id="PTHR47186">
    <property type="entry name" value="LEUCINE-RICH REPEAT-CONTAINING PROTEIN 57"/>
    <property type="match status" value="1"/>
</dbReference>
<dbReference type="PANTHER" id="PTHR47186:SF18">
    <property type="entry name" value="RX N-TERMINAL DOMAIN-CONTAINING PROTEIN"/>
    <property type="match status" value="1"/>
</dbReference>
<gene>
    <name evidence="2" type="ORF">KIW84_055904</name>
</gene>
<proteinExistence type="predicted"/>
<dbReference type="AlphaFoldDB" id="A0A9D5ALW7"/>
<dbReference type="Pfam" id="PF25019">
    <property type="entry name" value="LRR_R13L1-DRL21"/>
    <property type="match status" value="1"/>
</dbReference>
<name>A0A9D5ALW7_PEA</name>
<dbReference type="Gramene" id="Psat05G0590400-T1">
    <property type="protein sequence ID" value="KAI5410570.1"/>
    <property type="gene ID" value="KIW84_055904"/>
</dbReference>
<feature type="domain" description="R13L1/DRL21-like LRR repeat region" evidence="1">
    <location>
        <begin position="5"/>
        <end position="80"/>
    </location>
</feature>
<accession>A0A9D5ALW7</accession>
<dbReference type="InterPro" id="IPR056789">
    <property type="entry name" value="LRR_R13L1-DRL21"/>
</dbReference>
<evidence type="ECO:0000313" key="3">
    <source>
        <dbReference type="Proteomes" id="UP001058974"/>
    </source>
</evidence>
<dbReference type="SUPFAM" id="SSF52058">
    <property type="entry name" value="L domain-like"/>
    <property type="match status" value="1"/>
</dbReference>
<dbReference type="Gene3D" id="3.80.10.10">
    <property type="entry name" value="Ribonuclease Inhibitor"/>
    <property type="match status" value="1"/>
</dbReference>
<protein>
    <recommendedName>
        <fullName evidence="1">R13L1/DRL21-like LRR repeat region domain-containing protein</fullName>
    </recommendedName>
</protein>